<dbReference type="InterPro" id="IPR032710">
    <property type="entry name" value="NTF2-like_dom_sf"/>
</dbReference>
<keyword evidence="4" id="KW-1185">Reference proteome</keyword>
<name>A0ABQ2XD52_9BURK</name>
<organism evidence="3 4">
    <name type="scientific">Undibacterium macrobrachii</name>
    <dbReference type="NCBI Taxonomy" id="1119058"/>
    <lineage>
        <taxon>Bacteria</taxon>
        <taxon>Pseudomonadati</taxon>
        <taxon>Pseudomonadota</taxon>
        <taxon>Betaproteobacteria</taxon>
        <taxon>Burkholderiales</taxon>
        <taxon>Oxalobacteraceae</taxon>
        <taxon>Undibacterium</taxon>
    </lineage>
</organism>
<dbReference type="Pfam" id="PF14534">
    <property type="entry name" value="DUF4440"/>
    <property type="match status" value="1"/>
</dbReference>
<comment type="caution">
    <text evidence="3">The sequence shown here is derived from an EMBL/GenBank/DDBJ whole genome shotgun (WGS) entry which is preliminary data.</text>
</comment>
<sequence>MMKVDFYIAALCLISLVPVTALAQTTAPKSGVNGLANGSANGISASESLNLIQRHAQAQANFDQKTLEAITHTQYLEVSPAGEVDERAKMLSFYALENKKQVPLVEVLEPIAREIGDSKLMIVKLRYKMQAGEQVRQFSIRASYMLCKEKSEWKVCSAQYTGIR</sequence>
<keyword evidence="1" id="KW-0732">Signal</keyword>
<proteinExistence type="predicted"/>
<feature type="chain" id="PRO_5047204760" description="DUF4440 domain-containing protein" evidence="1">
    <location>
        <begin position="24"/>
        <end position="164"/>
    </location>
</feature>
<reference evidence="4" key="1">
    <citation type="journal article" date="2019" name="Int. J. Syst. Evol. Microbiol.">
        <title>The Global Catalogue of Microorganisms (GCM) 10K type strain sequencing project: providing services to taxonomists for standard genome sequencing and annotation.</title>
        <authorList>
            <consortium name="The Broad Institute Genomics Platform"/>
            <consortium name="The Broad Institute Genome Sequencing Center for Infectious Disease"/>
            <person name="Wu L."/>
            <person name="Ma J."/>
        </authorList>
    </citation>
    <scope>NUCLEOTIDE SEQUENCE [LARGE SCALE GENOMIC DNA]</scope>
    <source>
        <strain evidence="4">KCTC 23916</strain>
    </source>
</reference>
<dbReference type="InterPro" id="IPR027843">
    <property type="entry name" value="DUF4440"/>
</dbReference>
<gene>
    <name evidence="3" type="ORF">GCM10011282_17530</name>
</gene>
<evidence type="ECO:0000259" key="2">
    <source>
        <dbReference type="Pfam" id="PF14534"/>
    </source>
</evidence>
<accession>A0ABQ2XD52</accession>
<dbReference type="SUPFAM" id="SSF54427">
    <property type="entry name" value="NTF2-like"/>
    <property type="match status" value="1"/>
</dbReference>
<feature type="signal peptide" evidence="1">
    <location>
        <begin position="1"/>
        <end position="23"/>
    </location>
</feature>
<feature type="domain" description="DUF4440" evidence="2">
    <location>
        <begin position="51"/>
        <end position="155"/>
    </location>
</feature>
<dbReference type="EMBL" id="BMYT01000002">
    <property type="protein sequence ID" value="GGX11569.1"/>
    <property type="molecule type" value="Genomic_DNA"/>
</dbReference>
<evidence type="ECO:0000313" key="4">
    <source>
        <dbReference type="Proteomes" id="UP000620127"/>
    </source>
</evidence>
<evidence type="ECO:0000313" key="3">
    <source>
        <dbReference type="EMBL" id="GGX11569.1"/>
    </source>
</evidence>
<dbReference type="RefSeq" id="WP_189345732.1">
    <property type="nucleotide sequence ID" value="NZ_BMYT01000002.1"/>
</dbReference>
<protein>
    <recommendedName>
        <fullName evidence="2">DUF4440 domain-containing protein</fullName>
    </recommendedName>
</protein>
<evidence type="ECO:0000256" key="1">
    <source>
        <dbReference type="SAM" id="SignalP"/>
    </source>
</evidence>
<dbReference type="Proteomes" id="UP000620127">
    <property type="component" value="Unassembled WGS sequence"/>
</dbReference>
<dbReference type="Gene3D" id="3.10.450.50">
    <property type="match status" value="1"/>
</dbReference>